<gene>
    <name evidence="3" type="ORF">BSTOLATCC_MIC65138</name>
</gene>
<reference evidence="3" key="1">
    <citation type="submission" date="2021-09" db="EMBL/GenBank/DDBJ databases">
        <authorList>
            <consortium name="AG Swart"/>
            <person name="Singh M."/>
            <person name="Singh A."/>
            <person name="Seah K."/>
            <person name="Emmerich C."/>
        </authorList>
    </citation>
    <scope>NUCLEOTIDE SEQUENCE</scope>
    <source>
        <strain evidence="3">ATCC30299</strain>
    </source>
</reference>
<evidence type="ECO:0000313" key="3">
    <source>
        <dbReference type="EMBL" id="CAG9335818.1"/>
    </source>
</evidence>
<evidence type="ECO:0000256" key="2">
    <source>
        <dbReference type="SAM" id="Coils"/>
    </source>
</evidence>
<feature type="coiled-coil region" evidence="2">
    <location>
        <begin position="1321"/>
        <end position="1541"/>
    </location>
</feature>
<dbReference type="EMBL" id="CAJZBQ010000063">
    <property type="protein sequence ID" value="CAG9335818.1"/>
    <property type="molecule type" value="Genomic_DNA"/>
</dbReference>
<evidence type="ECO:0000313" key="4">
    <source>
        <dbReference type="Proteomes" id="UP001162131"/>
    </source>
</evidence>
<protein>
    <submittedName>
        <fullName evidence="3">Uncharacterized protein</fullName>
    </submittedName>
</protein>
<dbReference type="PANTHER" id="PTHR32083">
    <property type="entry name" value="CILIA AND FLAGELLA-ASSOCIATED PROTEIN 58-RELATED"/>
    <property type="match status" value="1"/>
</dbReference>
<dbReference type="Proteomes" id="UP001162131">
    <property type="component" value="Unassembled WGS sequence"/>
</dbReference>
<keyword evidence="4" id="KW-1185">Reference proteome</keyword>
<feature type="coiled-coil region" evidence="2">
    <location>
        <begin position="290"/>
        <end position="324"/>
    </location>
</feature>
<feature type="coiled-coil region" evidence="2">
    <location>
        <begin position="29"/>
        <end position="70"/>
    </location>
</feature>
<feature type="coiled-coil region" evidence="2">
    <location>
        <begin position="719"/>
        <end position="1107"/>
    </location>
</feature>
<comment type="caution">
    <text evidence="3">The sequence shown here is derived from an EMBL/GenBank/DDBJ whole genome shotgun (WGS) entry which is preliminary data.</text>
</comment>
<feature type="coiled-coil region" evidence="2">
    <location>
        <begin position="604"/>
        <end position="694"/>
    </location>
</feature>
<sequence>MSADSIGLDPKYNGRYIKSPTSLTSRSQVRDLQEELHRKDIELQLIQEELKKSTESVKQYQVKVAELSTKLISREDDFYALSEKIEKLKEQHDYNLQSIKDQLTNYNIDISLLKGTNSNESEDSTHEAAKQMSGSLLISPILRSPSEPVDWKSQEFQKEADILKEKLVLVTRERDAYKAWKENHLKESQEMESYLTSVKSKMRRIGRALKSFTMKGAQLHGQLDTNDPAVKKSLNAFYEEKLELESVISELAGQNEKSSRRRKSPDRLIQELSKKKQEVEQLAYNHAQTVEDLHTKLEESEQAIRILKQEKESLKNENKEFKNIFIMQKHQLDQIKKEYFSAGENMMIEYKILVEANKSLVEEKDNLILQRNQINEKFQKEMKYAKRLSADMEELQSKIVKLNGTNNVLESQIEFYRKELSSFEENRQKGENDLTNRHTFEMKDAEEKIAMKEKEIFELKINIESLQKQIVDIEEERKKKPTLSLMQIGCIYIEQPYKSQQVIEELSHQLTEKERIINDYISELKFAKNKVKELEKSLSEKEKIISASKETFEHKLKHKEDEITNIKTQIEERPSRIGGVRKKTIAATLGEANEMEKSFQSADSSAVSQKINSLEKDMNDLQKEKRKWEKEKKSLEAEKNKLFEDSQSSKGRVMMLEAENKDLMKQIVELMDGIKQYEEIIQRIETQNSQSEVKPQPIVVKKSGIKKVFSLDIRGIANKAAINEQNSQVEKLRNELKVKGDQMAKEIDGKNKAIQSLKEKYEKTINEISKELDEKKDVCEKLLKEKAQLEKSAQEKMSVKNRCEKRIKSLEMELGEKLSLLQQVEKEKETLSYSSEEINLLSKEKEALTKKLTQANQENKRLIDRLAEIERVENQKLSFEPRSEEIEPILKEKDAITKKLQQAEERIKTLNEERLGIEDLSKLLAEKTEKLEEENREMNKLLMKVKKELFDSKDEIRKLVKDKKEFENKFEENEEKIRNLTHTNEEAQKKIKDLENKSKIAEKDKKQDQELETRIENYEKIVKEFENLQKINGEIEARLQNYEKKGKLQDELLKQIQELSIAMQSSEKRNKDLEERLRSNQELELKLQNSEKLNKQLSDEVFEIRERLGILEFEKNELLIENDVVTGSPEEDSSKVLLIKISKQKQKLKELKNLIPNKNAMNQIQNQILFFQNSLENQLKQILARSEKLLVSPNLLISKFLSIKAAWSAKNSSSALSMKLKEKAIGLEAENNSLRLQINSMKKQFEDSKNQLENSSKSEMGSLETQQKIENLEKEKADLNAIINRFSAQKFPQKVEKLEKENFELSLIIKKFSSEDFPQKIAKLEKEKSDLTLIINKLNSEDLQLKISKLEKEKSDLNFVMKKLSSDYEKLLSEKDDLNKNKALIEAEKTKLLETRDKLLIQCNKQQDELEELKSVTEGISEFQQKFDELVQENIRLTNEMQKAGQVHEEEADKLRQQFDEINTKYESRERLMKASLENKSKQVSNLIEENAKLKNKINIFTSENPDGNLKDELEKLQFKNMELENKLQEEIKNHEETEKVKESFNGQIKEIAGQVNEFQKKVSGLEFEKAQMEKIIDSIAKELMISNSELQKVKSEYAGFKEKAGVLPEEKTEEAQSHDEFLHEELSASISNLKKENEIIRIENKRLKRFFDKIEPHLTESDQGAVIDLIKQAFSEFKLRMLVGSPKYDKPAQFPAVDSLEAYISPPKIIKEIPEIYEESSSFVFGDESLFNASSFDSSIKIKPEAPLAEDYKNIIEKYEEDFIEKERIIKELEEKIKRLENGEKLNDFAVLSI</sequence>
<feature type="coiled-coil region" evidence="2">
    <location>
        <begin position="357"/>
        <end position="476"/>
    </location>
</feature>
<feature type="coiled-coil region" evidence="2">
    <location>
        <begin position="503"/>
        <end position="569"/>
    </location>
</feature>
<name>A0AAU9KCS6_9CILI</name>
<feature type="coiled-coil region" evidence="2">
    <location>
        <begin position="1217"/>
        <end position="1289"/>
    </location>
</feature>
<feature type="coiled-coil region" evidence="2">
    <location>
        <begin position="1750"/>
        <end position="1787"/>
    </location>
</feature>
<organism evidence="3 4">
    <name type="scientific">Blepharisma stoltei</name>
    <dbReference type="NCBI Taxonomy" id="1481888"/>
    <lineage>
        <taxon>Eukaryota</taxon>
        <taxon>Sar</taxon>
        <taxon>Alveolata</taxon>
        <taxon>Ciliophora</taxon>
        <taxon>Postciliodesmatophora</taxon>
        <taxon>Heterotrichea</taxon>
        <taxon>Heterotrichida</taxon>
        <taxon>Blepharismidae</taxon>
        <taxon>Blepharisma</taxon>
    </lineage>
</organism>
<accession>A0AAU9KCS6</accession>
<proteinExistence type="predicted"/>
<keyword evidence="1 2" id="KW-0175">Coiled coil</keyword>
<evidence type="ECO:0000256" key="1">
    <source>
        <dbReference type="ARBA" id="ARBA00023054"/>
    </source>
</evidence>